<reference evidence="1" key="1">
    <citation type="submission" date="2009-03" db="EMBL/GenBank/DDBJ databases">
        <title>Osmerus mordax full-length cDNAs.</title>
        <authorList>
            <person name="von Schalburg K."/>
            <person name="Leong J."/>
            <person name="Cooper G."/>
            <person name="Davidson W.S."/>
            <person name="Koop B.F."/>
        </authorList>
    </citation>
    <scope>NUCLEOTIDE SEQUENCE</scope>
    <source>
        <tissue evidence="1">Brain</tissue>
    </source>
</reference>
<keyword evidence="1" id="KW-0808">Transferase</keyword>
<accession>C1BL23</accession>
<dbReference type="AlphaFoldDB" id="C1BL23"/>
<proteinExistence type="evidence at transcript level"/>
<dbReference type="GO" id="GO:0016301">
    <property type="term" value="F:kinase activity"/>
    <property type="evidence" value="ECO:0007669"/>
    <property type="project" value="UniProtKB-KW"/>
</dbReference>
<evidence type="ECO:0000313" key="1">
    <source>
        <dbReference type="EMBL" id="ACO09726.1"/>
    </source>
</evidence>
<name>C1BL23_OSMMO</name>
<protein>
    <submittedName>
        <fullName evidence="1">Phosphatidylinositol 4-kinase alpha</fullName>
    </submittedName>
</protein>
<dbReference type="EMBL" id="BT075302">
    <property type="protein sequence ID" value="ACO09726.1"/>
    <property type="molecule type" value="mRNA"/>
</dbReference>
<sequence length="173" mass="19361">MSVKGGTRGFYFNTVLSLARSLAAHRPAPVDKVQKLQCMCPVDFRGVFQLDERRRDAVIALGIFLVESDLQHKDIIVPYIIGLLKGLPRVQWIEENSEQKGREALPVAENFSFCLVTLLSDVAQRDESLRGKILGAVLDIMQLLLDICHNPEAHDKGIQNDTVDVSCLLTYKI</sequence>
<keyword evidence="1" id="KW-0418">Kinase</keyword>
<organism evidence="1">
    <name type="scientific">Osmerus mordax</name>
    <name type="common">Rainbow smelt</name>
    <name type="synonym">Atherina mordax</name>
    <dbReference type="NCBI Taxonomy" id="8014"/>
    <lineage>
        <taxon>Eukaryota</taxon>
        <taxon>Metazoa</taxon>
        <taxon>Chordata</taxon>
        <taxon>Craniata</taxon>
        <taxon>Vertebrata</taxon>
        <taxon>Euteleostomi</taxon>
        <taxon>Actinopterygii</taxon>
        <taxon>Neopterygii</taxon>
        <taxon>Teleostei</taxon>
        <taxon>Stomiati</taxon>
        <taxon>Osmeriformes</taxon>
        <taxon>Osmeridae</taxon>
        <taxon>Osmerus</taxon>
    </lineage>
</organism>
<gene>
    <name evidence="1" type="primary">PI4KA</name>
</gene>